<evidence type="ECO:0000256" key="1">
    <source>
        <dbReference type="SAM" id="MobiDB-lite"/>
    </source>
</evidence>
<protein>
    <submittedName>
        <fullName evidence="3">TfoX/Sxy family protein</fullName>
    </submittedName>
</protein>
<dbReference type="AlphaFoldDB" id="A0A7G9SMC5"/>
<feature type="domain" description="TfoX N-terminal" evidence="2">
    <location>
        <begin position="11"/>
        <end position="103"/>
    </location>
</feature>
<dbReference type="EMBL" id="CP060719">
    <property type="protein sequence ID" value="QNN69000.1"/>
    <property type="molecule type" value="Genomic_DNA"/>
</dbReference>
<dbReference type="RefSeq" id="WP_187551523.1">
    <property type="nucleotide sequence ID" value="NZ_BMZL01000002.1"/>
</dbReference>
<dbReference type="Gene3D" id="3.30.1460.30">
    <property type="entry name" value="YgaC/TfoX-N like chaperone"/>
    <property type="match status" value="1"/>
</dbReference>
<accession>A0A7G9SMC5</accession>
<dbReference type="Proteomes" id="UP000515804">
    <property type="component" value="Chromosome"/>
</dbReference>
<evidence type="ECO:0000259" key="2">
    <source>
        <dbReference type="Pfam" id="PF04993"/>
    </source>
</evidence>
<name>A0A7G9SMC5_9GAMM</name>
<feature type="region of interest" description="Disordered" evidence="1">
    <location>
        <begin position="103"/>
        <end position="124"/>
    </location>
</feature>
<dbReference type="PANTHER" id="PTHR36121">
    <property type="entry name" value="PROTEIN SXY"/>
    <property type="match status" value="1"/>
</dbReference>
<dbReference type="Pfam" id="PF04993">
    <property type="entry name" value="TfoX_N"/>
    <property type="match status" value="1"/>
</dbReference>
<proteinExistence type="predicted"/>
<evidence type="ECO:0000313" key="3">
    <source>
        <dbReference type="EMBL" id="QNN69000.1"/>
    </source>
</evidence>
<dbReference type="InterPro" id="IPR007076">
    <property type="entry name" value="TfoX_N"/>
</dbReference>
<organism evidence="3 4">
    <name type="scientific">Thermomonas carbonis</name>
    <dbReference type="NCBI Taxonomy" id="1463158"/>
    <lineage>
        <taxon>Bacteria</taxon>
        <taxon>Pseudomonadati</taxon>
        <taxon>Pseudomonadota</taxon>
        <taxon>Gammaproteobacteria</taxon>
        <taxon>Lysobacterales</taxon>
        <taxon>Lysobacteraceae</taxon>
        <taxon>Thermomonas</taxon>
    </lineage>
</organism>
<dbReference type="SUPFAM" id="SSF159894">
    <property type="entry name" value="YgaC/TfoX-N like"/>
    <property type="match status" value="1"/>
</dbReference>
<dbReference type="InterPro" id="IPR047525">
    <property type="entry name" value="TfoX-like"/>
</dbReference>
<sequence length="124" mass="14075">MGREYLDYLHDLFSAFAPVTTRAMFGGHGVYRDGVIIGIVIGEILYLKVDEQTRPAFEAQDCAPFVYEAKGKAVPMSYWTVPDEALDSPQDFRPWAQRAWEAALRKPKPKPKKKAAKKSETIKR</sequence>
<evidence type="ECO:0000313" key="4">
    <source>
        <dbReference type="Proteomes" id="UP000515804"/>
    </source>
</evidence>
<keyword evidence="4" id="KW-1185">Reference proteome</keyword>
<dbReference type="KEGG" id="tcn:H9L16_09730"/>
<dbReference type="PANTHER" id="PTHR36121:SF1">
    <property type="entry name" value="PROTEIN SXY"/>
    <property type="match status" value="1"/>
</dbReference>
<gene>
    <name evidence="3" type="ORF">H9L16_09730</name>
</gene>
<reference evidence="3 4" key="1">
    <citation type="submission" date="2020-08" db="EMBL/GenBank/DDBJ databases">
        <title>Genome sequence of Thermomonas carbonis KCTC 42013T.</title>
        <authorList>
            <person name="Hyun D.-W."/>
            <person name="Bae J.-W."/>
        </authorList>
    </citation>
    <scope>NUCLEOTIDE SEQUENCE [LARGE SCALE GENOMIC DNA]</scope>
    <source>
        <strain evidence="3 4">KCTC 42013</strain>
    </source>
</reference>
<feature type="compositionally biased region" description="Basic residues" evidence="1">
    <location>
        <begin position="105"/>
        <end position="116"/>
    </location>
</feature>